<keyword evidence="3" id="KW-0472">Membrane</keyword>
<dbReference type="OrthoDB" id="6256716at2759"/>
<evidence type="ECO:0000256" key="1">
    <source>
        <dbReference type="ARBA" id="ARBA00004687"/>
    </source>
</evidence>
<dbReference type="GeneID" id="54548066"/>
<evidence type="ECO:0000313" key="6">
    <source>
        <dbReference type="Proteomes" id="UP000800097"/>
    </source>
</evidence>
<proteinExistence type="inferred from homology"/>
<feature type="transmembrane region" description="Helical" evidence="3">
    <location>
        <begin position="45"/>
        <end position="65"/>
    </location>
</feature>
<keyword evidence="6" id="KW-1185">Reference proteome</keyword>
<feature type="domain" description="Phosphatidylinositol N-acetylglucosaminyltransferase subunit H conserved" evidence="4">
    <location>
        <begin position="128"/>
        <end position="195"/>
    </location>
</feature>
<evidence type="ECO:0000313" key="5">
    <source>
        <dbReference type="EMBL" id="KAF2278999.1"/>
    </source>
</evidence>
<dbReference type="PANTHER" id="PTHR15231:SF1">
    <property type="entry name" value="PHOSPHATIDYLINOSITOL N-ACETYLGLUCOSAMINYLTRANSFERASE SUBUNIT H"/>
    <property type="match status" value="1"/>
</dbReference>
<dbReference type="InterPro" id="IPR019328">
    <property type="entry name" value="PIGH-H_dom"/>
</dbReference>
<evidence type="ECO:0000256" key="2">
    <source>
        <dbReference type="ARBA" id="ARBA00009610"/>
    </source>
</evidence>
<gene>
    <name evidence="5" type="ORF">EI97DRAFT_354873</name>
</gene>
<dbReference type="Proteomes" id="UP000800097">
    <property type="component" value="Unassembled WGS sequence"/>
</dbReference>
<dbReference type="AlphaFoldDB" id="A0A6A6JVC7"/>
<evidence type="ECO:0000259" key="4">
    <source>
        <dbReference type="Pfam" id="PF10181"/>
    </source>
</evidence>
<dbReference type="RefSeq" id="XP_033656538.1">
    <property type="nucleotide sequence ID" value="XM_033794891.1"/>
</dbReference>
<comment type="similarity">
    <text evidence="2">Belongs to the PIGH family.</text>
</comment>
<evidence type="ECO:0000256" key="3">
    <source>
        <dbReference type="SAM" id="Phobius"/>
    </source>
</evidence>
<comment type="pathway">
    <text evidence="1">Glycolipid biosynthesis; glycosylphosphatidylinositol-anchor biosynthesis.</text>
</comment>
<dbReference type="GO" id="GO:0006506">
    <property type="term" value="P:GPI anchor biosynthetic process"/>
    <property type="evidence" value="ECO:0007669"/>
    <property type="project" value="UniProtKB-UniPathway"/>
</dbReference>
<dbReference type="PANTHER" id="PTHR15231">
    <property type="entry name" value="PHOSPHATIDYLINOSITOL N-ACETYLGLUCOSAMINYLTRANSFERASE SUBUNIT H"/>
    <property type="match status" value="1"/>
</dbReference>
<organism evidence="5 6">
    <name type="scientific">Westerdykella ornata</name>
    <dbReference type="NCBI Taxonomy" id="318751"/>
    <lineage>
        <taxon>Eukaryota</taxon>
        <taxon>Fungi</taxon>
        <taxon>Dikarya</taxon>
        <taxon>Ascomycota</taxon>
        <taxon>Pezizomycotina</taxon>
        <taxon>Dothideomycetes</taxon>
        <taxon>Pleosporomycetidae</taxon>
        <taxon>Pleosporales</taxon>
        <taxon>Sporormiaceae</taxon>
        <taxon>Westerdykella</taxon>
    </lineage>
</organism>
<reference evidence="5" key="1">
    <citation type="journal article" date="2020" name="Stud. Mycol.">
        <title>101 Dothideomycetes genomes: a test case for predicting lifestyles and emergence of pathogens.</title>
        <authorList>
            <person name="Haridas S."/>
            <person name="Albert R."/>
            <person name="Binder M."/>
            <person name="Bloem J."/>
            <person name="Labutti K."/>
            <person name="Salamov A."/>
            <person name="Andreopoulos B."/>
            <person name="Baker S."/>
            <person name="Barry K."/>
            <person name="Bills G."/>
            <person name="Bluhm B."/>
            <person name="Cannon C."/>
            <person name="Castanera R."/>
            <person name="Culley D."/>
            <person name="Daum C."/>
            <person name="Ezra D."/>
            <person name="Gonzalez J."/>
            <person name="Henrissat B."/>
            <person name="Kuo A."/>
            <person name="Liang C."/>
            <person name="Lipzen A."/>
            <person name="Lutzoni F."/>
            <person name="Magnuson J."/>
            <person name="Mondo S."/>
            <person name="Nolan M."/>
            <person name="Ohm R."/>
            <person name="Pangilinan J."/>
            <person name="Park H.-J."/>
            <person name="Ramirez L."/>
            <person name="Alfaro M."/>
            <person name="Sun H."/>
            <person name="Tritt A."/>
            <person name="Yoshinaga Y."/>
            <person name="Zwiers L.-H."/>
            <person name="Turgeon B."/>
            <person name="Goodwin S."/>
            <person name="Spatafora J."/>
            <person name="Crous P."/>
            <person name="Grigoriev I."/>
        </authorList>
    </citation>
    <scope>NUCLEOTIDE SEQUENCE</scope>
    <source>
        <strain evidence="5">CBS 379.55</strain>
    </source>
</reference>
<protein>
    <recommendedName>
        <fullName evidence="4">Phosphatidylinositol N-acetylglucosaminyltransferase subunit H conserved domain-containing protein</fullName>
    </recommendedName>
</protein>
<keyword evidence="3" id="KW-0812">Transmembrane</keyword>
<dbReference type="InterPro" id="IPR044215">
    <property type="entry name" value="PIG-H"/>
</dbReference>
<dbReference type="EMBL" id="ML986487">
    <property type="protein sequence ID" value="KAF2278999.1"/>
    <property type="molecule type" value="Genomic_DNA"/>
</dbReference>
<name>A0A6A6JVC7_WESOR</name>
<dbReference type="UniPathway" id="UPA00196"/>
<dbReference type="GO" id="GO:0000506">
    <property type="term" value="C:glycosylphosphatidylinositol-N-acetylglucosaminyltransferase (GPI-GnT) complex"/>
    <property type="evidence" value="ECO:0007669"/>
    <property type="project" value="InterPro"/>
</dbReference>
<keyword evidence="3" id="KW-1133">Transmembrane helix</keyword>
<dbReference type="Pfam" id="PF10181">
    <property type="entry name" value="PIG-H"/>
    <property type="match status" value="1"/>
</dbReference>
<accession>A0A6A6JVC7</accession>
<sequence>MLQLLQRATSPPKHTLTELRPTPSTVQYTVSTRTAPTTLPQWTRYYFFILLRIFLGVCALLALGLKWAVHAGYHSHAGWWKWICDTIFGAHKARVIQSVEAAQWRYFIPCAVFVLYLVLRRGYTEEALLILPSLGLQTLTSSPTYFPFLSAPTTRFIPTPSIQDIFIHEAFRGFEVRFYLAVVVKGEPEVVVVFPKLLPRRAVLERVWRGVRDGLWEGGG</sequence>
<feature type="non-terminal residue" evidence="5">
    <location>
        <position position="220"/>
    </location>
</feature>